<gene>
    <name evidence="6" type="ORF">D9756_000688</name>
</gene>
<comment type="similarity">
    <text evidence="4">Belongs to the GcvT family. CAF17/IBA57 subfamily.</text>
</comment>
<evidence type="ECO:0000313" key="7">
    <source>
        <dbReference type="Proteomes" id="UP000559027"/>
    </source>
</evidence>
<dbReference type="SUPFAM" id="SSF103025">
    <property type="entry name" value="Folate-binding domain"/>
    <property type="match status" value="1"/>
</dbReference>
<feature type="domain" description="CAF17 C-terminal" evidence="5">
    <location>
        <begin position="252"/>
        <end position="354"/>
    </location>
</feature>
<dbReference type="InterPro" id="IPR027266">
    <property type="entry name" value="TrmE/GcvT-like"/>
</dbReference>
<proteinExistence type="inferred from homology"/>
<name>A0A8H5GFK5_9AGAR</name>
<evidence type="ECO:0000256" key="3">
    <source>
        <dbReference type="ARBA" id="ARBA00023128"/>
    </source>
</evidence>
<evidence type="ECO:0000256" key="2">
    <source>
        <dbReference type="ARBA" id="ARBA00022946"/>
    </source>
</evidence>
<dbReference type="Pfam" id="PF25455">
    <property type="entry name" value="Beta-barrel_CAF17_C"/>
    <property type="match status" value="1"/>
</dbReference>
<reference evidence="6 7" key="1">
    <citation type="journal article" date="2020" name="ISME J.">
        <title>Uncovering the hidden diversity of litter-decomposition mechanisms in mushroom-forming fungi.</title>
        <authorList>
            <person name="Floudas D."/>
            <person name="Bentzer J."/>
            <person name="Ahren D."/>
            <person name="Johansson T."/>
            <person name="Persson P."/>
            <person name="Tunlid A."/>
        </authorList>
    </citation>
    <scope>NUCLEOTIDE SEQUENCE [LARGE SCALE GENOMIC DNA]</scope>
    <source>
        <strain evidence="6 7">CBS 146.42</strain>
    </source>
</reference>
<dbReference type="NCBIfam" id="TIGR03317">
    <property type="entry name" value="ygfZ_signature"/>
    <property type="match status" value="1"/>
</dbReference>
<dbReference type="InterPro" id="IPR017703">
    <property type="entry name" value="YgfZ/GCV_T_CS"/>
</dbReference>
<comment type="caution">
    <text evidence="6">The sequence shown here is derived from an EMBL/GenBank/DDBJ whole genome shotgun (WGS) entry which is preliminary data.</text>
</comment>
<accession>A0A8H5GFK5</accession>
<evidence type="ECO:0000313" key="6">
    <source>
        <dbReference type="EMBL" id="KAF5364082.1"/>
    </source>
</evidence>
<organism evidence="6 7">
    <name type="scientific">Leucocoprinus leucothites</name>
    <dbReference type="NCBI Taxonomy" id="201217"/>
    <lineage>
        <taxon>Eukaryota</taxon>
        <taxon>Fungi</taxon>
        <taxon>Dikarya</taxon>
        <taxon>Basidiomycota</taxon>
        <taxon>Agaricomycotina</taxon>
        <taxon>Agaricomycetes</taxon>
        <taxon>Agaricomycetidae</taxon>
        <taxon>Agaricales</taxon>
        <taxon>Agaricineae</taxon>
        <taxon>Agaricaceae</taxon>
        <taxon>Leucocoprinus</taxon>
    </lineage>
</organism>
<dbReference type="GO" id="GO:0016226">
    <property type="term" value="P:iron-sulfur cluster assembly"/>
    <property type="evidence" value="ECO:0007669"/>
    <property type="project" value="TreeGrafter"/>
</dbReference>
<dbReference type="InterPro" id="IPR057460">
    <property type="entry name" value="CAF17_C"/>
</dbReference>
<dbReference type="OrthoDB" id="191995at2759"/>
<protein>
    <recommendedName>
        <fullName evidence="5">CAF17 C-terminal domain-containing protein</fullName>
    </recommendedName>
</protein>
<evidence type="ECO:0000259" key="5">
    <source>
        <dbReference type="Pfam" id="PF25455"/>
    </source>
</evidence>
<dbReference type="PANTHER" id="PTHR22602:SF0">
    <property type="entry name" value="TRANSFERASE CAF17, MITOCHONDRIAL-RELATED"/>
    <property type="match status" value="1"/>
</dbReference>
<keyword evidence="7" id="KW-1185">Reference proteome</keyword>
<dbReference type="Proteomes" id="UP000559027">
    <property type="component" value="Unassembled WGS sequence"/>
</dbReference>
<sequence>MAPGFLANILRKTPTVAQLASRGVLSVSGSQAPEFLNGLLSTSVPSPPKGPFYSAFLHAQGRVMYDVFLYTTTTPAGKPGYLLEYDSRSSEAPSLLPMLKRHILRSKVKIRDVSEEFDVWAAWGSESLPEIPKSWSWSRSGVVEPSWESTEWPWGAQDETLMDQRAPGMGQRLLTRKGDKPAEALSYDIGSPSDYLLHRIALGVPEGSTDIVPMHAFPMESNIDIMGGLDFRKGCYVGQELTVRTYHTGMVRKRILPVLLHRSGETPQIADPVPEFPLHLDIRPIRINQPSGDKPLPRPRGTGKLLSTHGQYGLALLRLEHVESALNNELTLEIENPGDGKIWQASPRWPSWWPEPIAEEEYNRLAEAASV</sequence>
<keyword evidence="3" id="KW-0496">Mitochondrion</keyword>
<dbReference type="Gene3D" id="3.30.1360.120">
    <property type="entry name" value="Probable tRNA modification gtpase trme, domain 1"/>
    <property type="match status" value="1"/>
</dbReference>
<dbReference type="GO" id="GO:0005759">
    <property type="term" value="C:mitochondrial matrix"/>
    <property type="evidence" value="ECO:0007669"/>
    <property type="project" value="TreeGrafter"/>
</dbReference>
<evidence type="ECO:0000256" key="4">
    <source>
        <dbReference type="ARBA" id="ARBA00093447"/>
    </source>
</evidence>
<comment type="subcellular location">
    <subcellularLocation>
        <location evidence="1">Mitochondrion</location>
    </subcellularLocation>
</comment>
<evidence type="ECO:0000256" key="1">
    <source>
        <dbReference type="ARBA" id="ARBA00004173"/>
    </source>
</evidence>
<dbReference type="AlphaFoldDB" id="A0A8H5GFK5"/>
<dbReference type="InterPro" id="IPR045179">
    <property type="entry name" value="YgfZ/GcvT"/>
</dbReference>
<dbReference type="EMBL" id="JAACJO010000001">
    <property type="protein sequence ID" value="KAF5364082.1"/>
    <property type="molecule type" value="Genomic_DNA"/>
</dbReference>
<dbReference type="PANTHER" id="PTHR22602">
    <property type="entry name" value="TRANSFERASE CAF17, MITOCHONDRIAL-RELATED"/>
    <property type="match status" value="1"/>
</dbReference>
<keyword evidence="2" id="KW-0809">Transit peptide</keyword>